<organism evidence="1 3">
    <name type="scientific">Enterococcus pseudoavium</name>
    <dbReference type="NCBI Taxonomy" id="44007"/>
    <lineage>
        <taxon>Bacteria</taxon>
        <taxon>Bacillati</taxon>
        <taxon>Bacillota</taxon>
        <taxon>Bacilli</taxon>
        <taxon>Lactobacillales</taxon>
        <taxon>Enterococcaceae</taxon>
        <taxon>Enterococcus</taxon>
    </lineage>
</organism>
<evidence type="ECO:0000313" key="1">
    <source>
        <dbReference type="EMBL" id="MDT2735903.1"/>
    </source>
</evidence>
<evidence type="ECO:0000313" key="2">
    <source>
        <dbReference type="EMBL" id="MDT2769489.1"/>
    </source>
</evidence>
<dbReference type="AlphaFoldDB" id="A0AAE4L1S3"/>
<dbReference type="RefSeq" id="WP_311796483.1">
    <property type="nucleotide sequence ID" value="NZ_JARQAI010000001.1"/>
</dbReference>
<reference evidence="1 4" key="1">
    <citation type="submission" date="2023-03" db="EMBL/GenBank/DDBJ databases">
        <authorList>
            <person name="Shen W."/>
            <person name="Cai J."/>
        </authorList>
    </citation>
    <scope>NUCLEOTIDE SEQUENCE</scope>
    <source>
        <strain evidence="1">P69-2</strain>
        <strain evidence="2 4">Y59</strain>
    </source>
</reference>
<protein>
    <submittedName>
        <fullName evidence="1">Uncharacterized protein</fullName>
    </submittedName>
</protein>
<dbReference type="EMBL" id="JARQAZ010000001">
    <property type="protein sequence ID" value="MDT2769489.1"/>
    <property type="molecule type" value="Genomic_DNA"/>
</dbReference>
<name>A0AAE4L1S3_9ENTE</name>
<keyword evidence="4" id="KW-1185">Reference proteome</keyword>
<comment type="caution">
    <text evidence="1">The sequence shown here is derived from an EMBL/GenBank/DDBJ whole genome shotgun (WGS) entry which is preliminary data.</text>
</comment>
<sequence length="54" mass="6350">MEERYLVQVETIVGEMIEETFKTHREALCYATNYKKVKLSKVFKAGAIISEFNY</sequence>
<dbReference type="Proteomes" id="UP001180842">
    <property type="component" value="Unassembled WGS sequence"/>
</dbReference>
<evidence type="ECO:0000313" key="3">
    <source>
        <dbReference type="Proteomes" id="UP001180842"/>
    </source>
</evidence>
<evidence type="ECO:0000313" key="4">
    <source>
        <dbReference type="Proteomes" id="UP001269061"/>
    </source>
</evidence>
<dbReference type="EMBL" id="JARQAI010000001">
    <property type="protein sequence ID" value="MDT2735903.1"/>
    <property type="molecule type" value="Genomic_DNA"/>
</dbReference>
<gene>
    <name evidence="1" type="ORF">P7H00_01985</name>
    <name evidence="2" type="ORF">P7H46_01405</name>
</gene>
<dbReference type="Proteomes" id="UP001269061">
    <property type="component" value="Unassembled WGS sequence"/>
</dbReference>
<accession>A0AAE4L1S3</accession>
<proteinExistence type="predicted"/>